<reference evidence="3 4" key="1">
    <citation type="journal article" date="2014" name="Genome Announc.">
        <title>Draft genome sequence of Sclerotinia borealis, a psychrophilic plant pathogenic fungus.</title>
        <authorList>
            <person name="Mardanov A.V."/>
            <person name="Beletsky A.V."/>
            <person name="Kadnikov V.V."/>
            <person name="Ignatov A.N."/>
            <person name="Ravin N.V."/>
        </authorList>
    </citation>
    <scope>NUCLEOTIDE SEQUENCE [LARGE SCALE GENOMIC DNA]</scope>
    <source>
        <strain evidence="4">F-4157</strain>
    </source>
</reference>
<feature type="compositionally biased region" description="Polar residues" evidence="1">
    <location>
        <begin position="24"/>
        <end position="47"/>
    </location>
</feature>
<dbReference type="HOGENOM" id="CLU_035438_0_0_1"/>
<evidence type="ECO:0000259" key="2">
    <source>
        <dbReference type="Pfam" id="PF10354"/>
    </source>
</evidence>
<evidence type="ECO:0000313" key="3">
    <source>
        <dbReference type="EMBL" id="ESZ98004.1"/>
    </source>
</evidence>
<dbReference type="Proteomes" id="UP000019487">
    <property type="component" value="Unassembled WGS sequence"/>
</dbReference>
<dbReference type="EMBL" id="AYSA01000057">
    <property type="protein sequence ID" value="ESZ98004.1"/>
    <property type="molecule type" value="Genomic_DNA"/>
</dbReference>
<sequence length="358" mass="38909">MGKNKRLKSLSKKVKGGPGKPKAPQSTGTTKPSSAAKKSTPNSSSITPLKPHKSAQYSSPIIPLSSSDSILLIGDGDLSFASSLITHHHVHKLTATVYENALPVLLEKYPQAEENIKVIEEAGAVVKYGVDAMKMKPWTTAKRGKGDGSMDRVIFNFPHVGGKSTDINRQVRYNQELLVAFLRNSIPSLSSRKGSSIIVTIFEGEPYTLWNIRDLGRHAGLEVERSFRFQASAYPGYKHARTLGVVKGGGGWKGENRASRSYVFVRKGEGAAPGPGNGKRKRGDSDDESGEDEGGEEDEGEEDDEGGDFEDFEDEMAEKDEGGNNGSEDEGNEENGLEAPHEVEDDDEPTTENWTETR</sequence>
<accession>W9CTU8</accession>
<name>W9CTU8_SCLBF</name>
<evidence type="ECO:0000313" key="4">
    <source>
        <dbReference type="Proteomes" id="UP000019487"/>
    </source>
</evidence>
<dbReference type="Pfam" id="PF10354">
    <property type="entry name" value="BMT5-like"/>
    <property type="match status" value="1"/>
</dbReference>
<feature type="region of interest" description="Disordered" evidence="1">
    <location>
        <begin position="1"/>
        <end position="60"/>
    </location>
</feature>
<protein>
    <recommendedName>
        <fullName evidence="2">25S rRNA (uridine-N(3))-methyltransferase BMT5-like domain-containing protein</fullName>
    </recommendedName>
</protein>
<feature type="compositionally biased region" description="Acidic residues" evidence="1">
    <location>
        <begin position="285"/>
        <end position="318"/>
    </location>
</feature>
<organism evidence="3 4">
    <name type="scientific">Sclerotinia borealis (strain F-4128)</name>
    <dbReference type="NCBI Taxonomy" id="1432307"/>
    <lineage>
        <taxon>Eukaryota</taxon>
        <taxon>Fungi</taxon>
        <taxon>Dikarya</taxon>
        <taxon>Ascomycota</taxon>
        <taxon>Pezizomycotina</taxon>
        <taxon>Leotiomycetes</taxon>
        <taxon>Helotiales</taxon>
        <taxon>Sclerotiniaceae</taxon>
        <taxon>Sclerotinia</taxon>
    </lineage>
</organism>
<dbReference type="AlphaFoldDB" id="W9CTU8"/>
<feature type="compositionally biased region" description="Acidic residues" evidence="1">
    <location>
        <begin position="327"/>
        <end position="336"/>
    </location>
</feature>
<dbReference type="GO" id="GO:0070475">
    <property type="term" value="P:rRNA base methylation"/>
    <property type="evidence" value="ECO:0007669"/>
    <property type="project" value="InterPro"/>
</dbReference>
<dbReference type="STRING" id="1432307.W9CTU8"/>
<proteinExistence type="predicted"/>
<feature type="compositionally biased region" description="Basic residues" evidence="1">
    <location>
        <begin position="1"/>
        <end position="15"/>
    </location>
</feature>
<dbReference type="InterPro" id="IPR019446">
    <property type="entry name" value="BMT5-like"/>
</dbReference>
<gene>
    <name evidence="3" type="ORF">SBOR_1617</name>
</gene>
<dbReference type="PANTHER" id="PTHR11538:SF26">
    <property type="entry name" value="FERREDOXIN-FOLD ANTICODON-BINDING DOMAIN-CONTAINING PROTEIN 1"/>
    <property type="match status" value="1"/>
</dbReference>
<dbReference type="GO" id="GO:0005737">
    <property type="term" value="C:cytoplasm"/>
    <property type="evidence" value="ECO:0007669"/>
    <property type="project" value="TreeGrafter"/>
</dbReference>
<evidence type="ECO:0000256" key="1">
    <source>
        <dbReference type="SAM" id="MobiDB-lite"/>
    </source>
</evidence>
<feature type="region of interest" description="Disordered" evidence="1">
    <location>
        <begin position="264"/>
        <end position="358"/>
    </location>
</feature>
<dbReference type="PANTHER" id="PTHR11538">
    <property type="entry name" value="PHENYLALANYL-TRNA SYNTHETASE"/>
    <property type="match status" value="1"/>
</dbReference>
<keyword evidence="4" id="KW-1185">Reference proteome</keyword>
<dbReference type="GO" id="GO:0070042">
    <property type="term" value="F:rRNA (uridine-N3-)-methyltransferase activity"/>
    <property type="evidence" value="ECO:0007669"/>
    <property type="project" value="InterPro"/>
</dbReference>
<feature type="domain" description="25S rRNA (uridine-N(3))-methyltransferase BMT5-like" evidence="2">
    <location>
        <begin position="71"/>
        <end position="241"/>
    </location>
</feature>
<comment type="caution">
    <text evidence="3">The sequence shown here is derived from an EMBL/GenBank/DDBJ whole genome shotgun (WGS) entry which is preliminary data.</text>
</comment>
<dbReference type="OrthoDB" id="273345at2759"/>